<dbReference type="EMBL" id="OY569118">
    <property type="protein sequence ID" value="CAJ1001070.1"/>
    <property type="molecule type" value="Genomic_DNA"/>
</dbReference>
<accession>A0AA48M7I5</accession>
<dbReference type="AlphaFoldDB" id="A0AA48M7I5"/>
<dbReference type="Proteomes" id="UP001189619">
    <property type="component" value="Chromosome"/>
</dbReference>
<evidence type="ECO:0000313" key="1">
    <source>
        <dbReference type="EMBL" id="CAJ1001070.1"/>
    </source>
</evidence>
<protein>
    <submittedName>
        <fullName evidence="1">Uncharacterized protein</fullName>
    </submittedName>
</protein>
<dbReference type="KEGG" id="bayd:BSPP4475_01860"/>
<name>A0AA48M7I5_9BACL</name>
<organism evidence="1 2">
    <name type="scientific">Brevibacillus aydinogluensis</name>
    <dbReference type="NCBI Taxonomy" id="927786"/>
    <lineage>
        <taxon>Bacteria</taxon>
        <taxon>Bacillati</taxon>
        <taxon>Bacillota</taxon>
        <taxon>Bacilli</taxon>
        <taxon>Bacillales</taxon>
        <taxon>Paenibacillaceae</taxon>
        <taxon>Brevibacillus</taxon>
    </lineage>
</organism>
<keyword evidence="2" id="KW-1185">Reference proteome</keyword>
<evidence type="ECO:0000313" key="2">
    <source>
        <dbReference type="Proteomes" id="UP001189619"/>
    </source>
</evidence>
<proteinExistence type="predicted"/>
<gene>
    <name evidence="1" type="ORF">BSPP4475_01860</name>
</gene>
<reference evidence="1" key="1">
    <citation type="submission" date="2023-07" db="EMBL/GenBank/DDBJ databases">
        <authorList>
            <person name="Ivanov I."/>
            <person name="Teneva D."/>
            <person name="Stoikov I."/>
        </authorList>
    </citation>
    <scope>NUCLEOTIDE SEQUENCE</scope>
    <source>
        <strain evidence="1">4475</strain>
    </source>
</reference>
<sequence length="205" mass="23466">MLQSCKQLNLVCCLIYCFNSSSFLIFGNAVRIHFNNEGLDICKSFQFPIICCSLNGLNISRDVFFINICKTSSIQCSQGLYFITGLCSSHNVIKMFDCIKIVLNSVNCPYTFRISSQRSYKVERSTCFTFCKVLRNYSYNVTFVIFHLNCYISFCLSECFKFDFHTILGNSTKPTRNSHFPGWSQNPIDTRSLAIGLSHNIEKAE</sequence>